<evidence type="ECO:0000259" key="2">
    <source>
        <dbReference type="PROSITE" id="PS50994"/>
    </source>
</evidence>
<evidence type="ECO:0000313" key="3">
    <source>
        <dbReference type="EMBL" id="KAK3911202.1"/>
    </source>
</evidence>
<dbReference type="GO" id="GO:0015074">
    <property type="term" value="P:DNA integration"/>
    <property type="evidence" value="ECO:0007669"/>
    <property type="project" value="InterPro"/>
</dbReference>
<accession>A0AAE1GXT2</accession>
<dbReference type="PANTHER" id="PTHR46585">
    <property type="entry name" value="INTEGRASE CORE DOMAIN CONTAINING PROTEIN"/>
    <property type="match status" value="1"/>
</dbReference>
<dbReference type="InterPro" id="IPR036397">
    <property type="entry name" value="RNaseH_sf"/>
</dbReference>
<evidence type="ECO:0000313" key="4">
    <source>
        <dbReference type="Proteomes" id="UP001219518"/>
    </source>
</evidence>
<evidence type="ECO:0000259" key="1">
    <source>
        <dbReference type="PROSITE" id="PS50013"/>
    </source>
</evidence>
<sequence length="470" mass="54423">MNHVKKMILVPHESVARLNDPTPSTTVTQLNTLDSEMENIMRKKYADDSLKWKLYNEALQRYLHFKGEQTKPVEISISSVNGEENETTSIREQLAEALPKTYKAAALRLYDYLSRADSKVTWDSSGVVSLNNQPVPHSNIIDLISDLTRSRKNFEPIGKENFVKALSLTNIPLELIPNEKRRNAIILARNQGGGGAVVPITKRRVSKTPKRLTTPAYGTAWKLWNATGVSKEKTHRYLQGEDAFTLHKPARRRFPRNVTYADNIDESWQTDLTDFQSLKKDNDGYSFILCVIDVFSKYGWAVPMKDKSGTSIVKGFEAIFEKTDRRPTRLFSDKGKEYMNKTFQKFLKDNSITYVHTHNPDIKCSVVERWQRTIKSKLFKRFTYTEKYRYVDGLLDDIVDAYNRTYHRSIKMRPVDVTPDRVLEKVTKPEAFKIAYIVRSKGTKGKRQHLVHWRGYPVKSRSWIFEKDIV</sequence>
<dbReference type="PROSITE" id="PS50994">
    <property type="entry name" value="INTEGRASE"/>
    <property type="match status" value="1"/>
</dbReference>
<organism evidence="3 4">
    <name type="scientific">Frankliniella fusca</name>
    <dbReference type="NCBI Taxonomy" id="407009"/>
    <lineage>
        <taxon>Eukaryota</taxon>
        <taxon>Metazoa</taxon>
        <taxon>Ecdysozoa</taxon>
        <taxon>Arthropoda</taxon>
        <taxon>Hexapoda</taxon>
        <taxon>Insecta</taxon>
        <taxon>Pterygota</taxon>
        <taxon>Neoptera</taxon>
        <taxon>Paraneoptera</taxon>
        <taxon>Thysanoptera</taxon>
        <taxon>Terebrantia</taxon>
        <taxon>Thripoidea</taxon>
        <taxon>Thripidae</taxon>
        <taxon>Frankliniella</taxon>
    </lineage>
</organism>
<dbReference type="SUPFAM" id="SSF54160">
    <property type="entry name" value="Chromo domain-like"/>
    <property type="match status" value="1"/>
</dbReference>
<proteinExistence type="predicted"/>
<dbReference type="GO" id="GO:0005694">
    <property type="term" value="C:chromosome"/>
    <property type="evidence" value="ECO:0007669"/>
    <property type="project" value="UniProtKB-ARBA"/>
</dbReference>
<protein>
    <submittedName>
        <fullName evidence="3">Uncharacterized transposon-derived protein</fullName>
    </submittedName>
</protein>
<dbReference type="Gene3D" id="3.30.420.10">
    <property type="entry name" value="Ribonuclease H-like superfamily/Ribonuclease H"/>
    <property type="match status" value="1"/>
</dbReference>
<dbReference type="Pfam" id="PF00665">
    <property type="entry name" value="rve"/>
    <property type="match status" value="1"/>
</dbReference>
<dbReference type="GO" id="GO:0003676">
    <property type="term" value="F:nucleic acid binding"/>
    <property type="evidence" value="ECO:0007669"/>
    <property type="project" value="InterPro"/>
</dbReference>
<dbReference type="PROSITE" id="PS50013">
    <property type="entry name" value="CHROMO_2"/>
    <property type="match status" value="1"/>
</dbReference>
<comment type="caution">
    <text evidence="3">The sequence shown here is derived from an EMBL/GenBank/DDBJ whole genome shotgun (WGS) entry which is preliminary data.</text>
</comment>
<dbReference type="InterPro" id="IPR000953">
    <property type="entry name" value="Chromo/chromo_shadow_dom"/>
</dbReference>
<reference evidence="3" key="1">
    <citation type="submission" date="2021-07" db="EMBL/GenBank/DDBJ databases">
        <authorList>
            <person name="Catto M.A."/>
            <person name="Jacobson A."/>
            <person name="Kennedy G."/>
            <person name="Labadie P."/>
            <person name="Hunt B.G."/>
            <person name="Srinivasan R."/>
        </authorList>
    </citation>
    <scope>NUCLEOTIDE SEQUENCE</scope>
    <source>
        <strain evidence="3">PL_HMW_Pooled</strain>
        <tissue evidence="3">Head</tissue>
    </source>
</reference>
<dbReference type="PANTHER" id="PTHR46585:SF1">
    <property type="entry name" value="CHROMO DOMAIN-CONTAINING PROTEIN"/>
    <property type="match status" value="1"/>
</dbReference>
<dbReference type="InterPro" id="IPR012337">
    <property type="entry name" value="RNaseH-like_sf"/>
</dbReference>
<feature type="domain" description="Integrase catalytic" evidence="2">
    <location>
        <begin position="251"/>
        <end position="427"/>
    </location>
</feature>
<dbReference type="Gene3D" id="2.40.50.40">
    <property type="match status" value="1"/>
</dbReference>
<dbReference type="InterPro" id="IPR001584">
    <property type="entry name" value="Integrase_cat-core"/>
</dbReference>
<name>A0AAE1GXT2_9NEOP</name>
<feature type="domain" description="Chromo" evidence="1">
    <location>
        <begin position="432"/>
        <end position="470"/>
    </location>
</feature>
<dbReference type="EMBL" id="JAHWGI010000248">
    <property type="protein sequence ID" value="KAK3911202.1"/>
    <property type="molecule type" value="Genomic_DNA"/>
</dbReference>
<gene>
    <name evidence="3" type="ORF">KUF71_021011</name>
</gene>
<dbReference type="InterPro" id="IPR016197">
    <property type="entry name" value="Chromo-like_dom_sf"/>
</dbReference>
<dbReference type="AlphaFoldDB" id="A0AAE1GXT2"/>
<dbReference type="SUPFAM" id="SSF53098">
    <property type="entry name" value="Ribonuclease H-like"/>
    <property type="match status" value="1"/>
</dbReference>
<keyword evidence="4" id="KW-1185">Reference proteome</keyword>
<reference evidence="3" key="2">
    <citation type="journal article" date="2023" name="BMC Genomics">
        <title>Pest status, molecular evolution, and epigenetic factors derived from the genome assembly of Frankliniella fusca, a thysanopteran phytovirus vector.</title>
        <authorList>
            <person name="Catto M.A."/>
            <person name="Labadie P.E."/>
            <person name="Jacobson A.L."/>
            <person name="Kennedy G.G."/>
            <person name="Srinivasan R."/>
            <person name="Hunt B.G."/>
        </authorList>
    </citation>
    <scope>NUCLEOTIDE SEQUENCE</scope>
    <source>
        <strain evidence="3">PL_HMW_Pooled</strain>
    </source>
</reference>
<dbReference type="Proteomes" id="UP001219518">
    <property type="component" value="Unassembled WGS sequence"/>
</dbReference>